<feature type="compositionally biased region" description="Basic residues" evidence="1">
    <location>
        <begin position="1"/>
        <end position="13"/>
    </location>
</feature>
<dbReference type="EMBL" id="JACDUR010000003">
    <property type="protein sequence ID" value="MBA2892080.1"/>
    <property type="molecule type" value="Genomic_DNA"/>
</dbReference>
<evidence type="ECO:0000313" key="3">
    <source>
        <dbReference type="Proteomes" id="UP000530928"/>
    </source>
</evidence>
<dbReference type="Proteomes" id="UP000530928">
    <property type="component" value="Unassembled WGS sequence"/>
</dbReference>
<feature type="region of interest" description="Disordered" evidence="1">
    <location>
        <begin position="225"/>
        <end position="280"/>
    </location>
</feature>
<protein>
    <submittedName>
        <fullName evidence="2">Uncharacterized protein</fullName>
    </submittedName>
</protein>
<comment type="caution">
    <text evidence="2">The sequence shown here is derived from an EMBL/GenBank/DDBJ whole genome shotgun (WGS) entry which is preliminary data.</text>
</comment>
<feature type="region of interest" description="Disordered" evidence="1">
    <location>
        <begin position="1"/>
        <end position="35"/>
    </location>
</feature>
<evidence type="ECO:0000256" key="1">
    <source>
        <dbReference type="SAM" id="MobiDB-lite"/>
    </source>
</evidence>
<feature type="region of interest" description="Disordered" evidence="1">
    <location>
        <begin position="70"/>
        <end position="112"/>
    </location>
</feature>
<keyword evidence="3" id="KW-1185">Reference proteome</keyword>
<name>A0A7W0CJ30_9ACTN</name>
<evidence type="ECO:0000313" key="2">
    <source>
        <dbReference type="EMBL" id="MBA2892080.1"/>
    </source>
</evidence>
<dbReference type="AlphaFoldDB" id="A0A7W0CJ30"/>
<proteinExistence type="predicted"/>
<gene>
    <name evidence="2" type="ORF">HNR30_003421</name>
</gene>
<accession>A0A7W0CJ30</accession>
<reference evidence="2 3" key="1">
    <citation type="submission" date="2020-07" db="EMBL/GenBank/DDBJ databases">
        <title>Genomic Encyclopedia of Type Strains, Phase IV (KMG-IV): sequencing the most valuable type-strain genomes for metagenomic binning, comparative biology and taxonomic classification.</title>
        <authorList>
            <person name="Goeker M."/>
        </authorList>
    </citation>
    <scope>NUCLEOTIDE SEQUENCE [LARGE SCALE GENOMIC DNA]</scope>
    <source>
        <strain evidence="2 3">DSM 45533</strain>
    </source>
</reference>
<organism evidence="2 3">
    <name type="scientific">Nonomuraea soli</name>
    <dbReference type="NCBI Taxonomy" id="1032476"/>
    <lineage>
        <taxon>Bacteria</taxon>
        <taxon>Bacillati</taxon>
        <taxon>Actinomycetota</taxon>
        <taxon>Actinomycetes</taxon>
        <taxon>Streptosporangiales</taxon>
        <taxon>Streptosporangiaceae</taxon>
        <taxon>Nonomuraea</taxon>
    </lineage>
</organism>
<sequence length="280" mass="29574">MRRSGHPWRRAMRSGRVLPQGTQGSPRTPLAMRTRHPPCRFPVLVNHSCTRRTAMAPSPTADATRLIDPLRTSPTANTPGRPVSRGRASPCHEPLSVMTKPRSSSATAPAVEHDLDARRPADRVDEVAGHALAEICAADEHAHRRGVPGQVECSLARGVAAADDDHRRLPAHAQLERRRRVVDATAFVLLQVGEVTRPAVGAAGQHDGVDPAGIVLADQAGAGGPDAVVGEQPAPGCGCRSWPPNGRSRRLRAVAGCRSPRATGPGSPRGRRRSGSAGGR</sequence>
<feature type="compositionally biased region" description="Low complexity" evidence="1">
    <location>
        <begin position="258"/>
        <end position="268"/>
    </location>
</feature>